<evidence type="ECO:0000313" key="1">
    <source>
        <dbReference type="EMBL" id="KYC66867.1"/>
    </source>
</evidence>
<comment type="caution">
    <text evidence="1">The sequence shown here is derived from an EMBL/GenBank/DDBJ whole genome shotgun (WGS) entry which is preliminary data.</text>
</comment>
<protein>
    <submittedName>
        <fullName evidence="1">Uncharacterized protein</fullName>
    </submittedName>
</protein>
<name>A0A150KB77_HEYCO</name>
<organism evidence="1 2">
    <name type="scientific">Heyndrickxia coagulans</name>
    <name type="common">Weizmannia coagulans</name>
    <dbReference type="NCBI Taxonomy" id="1398"/>
    <lineage>
        <taxon>Bacteria</taxon>
        <taxon>Bacillati</taxon>
        <taxon>Bacillota</taxon>
        <taxon>Bacilli</taxon>
        <taxon>Bacillales</taxon>
        <taxon>Bacillaceae</taxon>
        <taxon>Heyndrickxia</taxon>
    </lineage>
</organism>
<dbReference type="Proteomes" id="UP000075304">
    <property type="component" value="Unassembled WGS sequence"/>
</dbReference>
<dbReference type="EMBL" id="LQYI01000076">
    <property type="protein sequence ID" value="KYC66867.1"/>
    <property type="molecule type" value="Genomic_DNA"/>
</dbReference>
<evidence type="ECO:0000313" key="2">
    <source>
        <dbReference type="Proteomes" id="UP000075304"/>
    </source>
</evidence>
<proteinExistence type="predicted"/>
<reference evidence="1 2" key="1">
    <citation type="submission" date="2016-01" db="EMBL/GenBank/DDBJ databases">
        <title>Genome Sequences of Twelve Sporeforming Bacillus Species Isolated from Foods.</title>
        <authorList>
            <person name="Berendsen E.M."/>
            <person name="Wells-Bennik M.H."/>
            <person name="Krawcyk A.O."/>
            <person name="De Jong A."/>
            <person name="Holsappel S."/>
            <person name="Eijlander R.T."/>
            <person name="Kuipers O.P."/>
        </authorList>
    </citation>
    <scope>NUCLEOTIDE SEQUENCE [LARGE SCALE GENOMIC DNA]</scope>
    <source>
        <strain evidence="1 2">B4099</strain>
    </source>
</reference>
<gene>
    <name evidence="1" type="ORF">B4099_3299</name>
</gene>
<accession>A0A150KB77</accession>
<dbReference type="AlphaFoldDB" id="A0A150KB77"/>
<sequence length="50" mass="5734">MQNSPVSFIHIGIALIIYYERSRLQYVSIFSGIRSGRMKGLFIRSGQRDA</sequence>